<reference evidence="2" key="1">
    <citation type="submission" date="2018-02" db="EMBL/GenBank/DDBJ databases">
        <title>Rhizophora mucronata_Transcriptome.</title>
        <authorList>
            <person name="Meera S.P."/>
            <person name="Sreeshan A."/>
            <person name="Augustine A."/>
        </authorList>
    </citation>
    <scope>NUCLEOTIDE SEQUENCE</scope>
    <source>
        <tissue evidence="2">Leaf</tissue>
    </source>
</reference>
<keyword evidence="1" id="KW-0812">Transmembrane</keyword>
<proteinExistence type="predicted"/>
<sequence length="61" mass="6689">MNKHSKHLVLYIIPRTCLALTSLLGYGSFISILFLLAAIGMPSSLLLWLVNLYLKVGGNCP</sequence>
<feature type="transmembrane region" description="Helical" evidence="1">
    <location>
        <begin position="7"/>
        <end position="26"/>
    </location>
</feature>
<name>A0A2P2QP86_RHIMU</name>
<dbReference type="EMBL" id="GGEC01088309">
    <property type="protein sequence ID" value="MBX68793.1"/>
    <property type="molecule type" value="Transcribed_RNA"/>
</dbReference>
<protein>
    <submittedName>
        <fullName evidence="2">Uncharacterized protein</fullName>
    </submittedName>
</protein>
<dbReference type="AlphaFoldDB" id="A0A2P2QP86"/>
<keyword evidence="1" id="KW-0472">Membrane</keyword>
<feature type="transmembrane region" description="Helical" evidence="1">
    <location>
        <begin position="32"/>
        <end position="54"/>
    </location>
</feature>
<organism evidence="2">
    <name type="scientific">Rhizophora mucronata</name>
    <name type="common">Asiatic mangrove</name>
    <dbReference type="NCBI Taxonomy" id="61149"/>
    <lineage>
        <taxon>Eukaryota</taxon>
        <taxon>Viridiplantae</taxon>
        <taxon>Streptophyta</taxon>
        <taxon>Embryophyta</taxon>
        <taxon>Tracheophyta</taxon>
        <taxon>Spermatophyta</taxon>
        <taxon>Magnoliopsida</taxon>
        <taxon>eudicotyledons</taxon>
        <taxon>Gunneridae</taxon>
        <taxon>Pentapetalae</taxon>
        <taxon>rosids</taxon>
        <taxon>fabids</taxon>
        <taxon>Malpighiales</taxon>
        <taxon>Rhizophoraceae</taxon>
        <taxon>Rhizophora</taxon>
    </lineage>
</organism>
<evidence type="ECO:0000313" key="2">
    <source>
        <dbReference type="EMBL" id="MBX68793.1"/>
    </source>
</evidence>
<accession>A0A2P2QP86</accession>
<evidence type="ECO:0000256" key="1">
    <source>
        <dbReference type="SAM" id="Phobius"/>
    </source>
</evidence>
<keyword evidence="1" id="KW-1133">Transmembrane helix</keyword>